<keyword evidence="3" id="KW-1185">Reference proteome</keyword>
<dbReference type="HOGENOM" id="CLU_087429_0_0_1"/>
<reference evidence="3" key="2">
    <citation type="submission" date="2013-12" db="EMBL/GenBank/DDBJ databases">
        <authorList>
            <person name="Yu Y."/>
            <person name="Lee S."/>
            <person name="de Baynast K."/>
            <person name="Wissotski M."/>
            <person name="Liu L."/>
            <person name="Talag J."/>
            <person name="Goicoechea J."/>
            <person name="Angelova A."/>
            <person name="Jetty R."/>
            <person name="Kudrna D."/>
            <person name="Golser W."/>
            <person name="Rivera L."/>
            <person name="Zhang J."/>
            <person name="Wing R."/>
        </authorList>
    </citation>
    <scope>NUCLEOTIDE SEQUENCE</scope>
</reference>
<evidence type="ECO:0000256" key="1">
    <source>
        <dbReference type="SAM" id="MobiDB-lite"/>
    </source>
</evidence>
<dbReference type="AlphaFoldDB" id="A0A0D9WPZ3"/>
<name>A0A0D9WPZ3_9ORYZ</name>
<accession>A0A0D9WPZ3</accession>
<evidence type="ECO:0000313" key="3">
    <source>
        <dbReference type="Proteomes" id="UP000032180"/>
    </source>
</evidence>
<reference evidence="2 3" key="1">
    <citation type="submission" date="2012-08" db="EMBL/GenBank/DDBJ databases">
        <title>Oryza genome evolution.</title>
        <authorList>
            <person name="Wing R.A."/>
        </authorList>
    </citation>
    <scope>NUCLEOTIDE SEQUENCE</scope>
</reference>
<reference evidence="2" key="3">
    <citation type="submission" date="2015-04" db="UniProtKB">
        <authorList>
            <consortium name="EnsemblPlants"/>
        </authorList>
    </citation>
    <scope>IDENTIFICATION</scope>
</reference>
<evidence type="ECO:0008006" key="4">
    <source>
        <dbReference type="Google" id="ProtNLM"/>
    </source>
</evidence>
<protein>
    <recommendedName>
        <fullName evidence="4">BHLH domain-containing protein</fullName>
    </recommendedName>
</protein>
<evidence type="ECO:0000313" key="2">
    <source>
        <dbReference type="EnsemblPlants" id="LPERR06G11650.1"/>
    </source>
</evidence>
<dbReference type="Gramene" id="LPERR06G11650.1">
    <property type="protein sequence ID" value="LPERR06G11650.1"/>
    <property type="gene ID" value="LPERR06G11650"/>
</dbReference>
<dbReference type="Proteomes" id="UP000032180">
    <property type="component" value="Chromosome 6"/>
</dbReference>
<sequence>MALAMSWNDGVVIDDVETAPPLVAGCGDIPYSCQYSYEYDGWVHAAASSPSSSSVLTFDGGHGADEYTAASWMNMDMDSHGTDPQLISYGSTAATATSTCCLTFDTATTLVTAVSGSQKRPRPPPPSQGAEANESKKYKKHRMVDMVTMLDKAISYVKFMQLQLRVLQTDAFWPSPDGTAPDVSQVNHALHAIITQQQPPSCQFS</sequence>
<dbReference type="STRING" id="77586.A0A0D9WPZ3"/>
<feature type="region of interest" description="Disordered" evidence="1">
    <location>
        <begin position="113"/>
        <end position="138"/>
    </location>
</feature>
<dbReference type="EnsemblPlants" id="LPERR06G11650.1">
    <property type="protein sequence ID" value="LPERR06G11650.1"/>
    <property type="gene ID" value="LPERR06G11650"/>
</dbReference>
<organism evidence="2 3">
    <name type="scientific">Leersia perrieri</name>
    <dbReference type="NCBI Taxonomy" id="77586"/>
    <lineage>
        <taxon>Eukaryota</taxon>
        <taxon>Viridiplantae</taxon>
        <taxon>Streptophyta</taxon>
        <taxon>Embryophyta</taxon>
        <taxon>Tracheophyta</taxon>
        <taxon>Spermatophyta</taxon>
        <taxon>Magnoliopsida</taxon>
        <taxon>Liliopsida</taxon>
        <taxon>Poales</taxon>
        <taxon>Poaceae</taxon>
        <taxon>BOP clade</taxon>
        <taxon>Oryzoideae</taxon>
        <taxon>Oryzeae</taxon>
        <taxon>Oryzinae</taxon>
        <taxon>Leersia</taxon>
    </lineage>
</organism>
<proteinExistence type="predicted"/>